<feature type="binding site" evidence="9">
    <location>
        <position position="178"/>
    </location>
    <ligand>
        <name>ATP</name>
        <dbReference type="ChEBI" id="CHEBI:30616"/>
    </ligand>
</feature>
<comment type="activity regulation">
    <text evidence="9">Activated by a monovalent cation that binds near, but not in, the active site. The most likely occupant of the site in vivo is potassium. Ion binding induces a conformational change that may alter substrate affinity.</text>
</comment>
<keyword evidence="4 9" id="KW-0418">Kinase</keyword>
<dbReference type="Gene3D" id="3.40.1190.20">
    <property type="match status" value="1"/>
</dbReference>
<comment type="caution">
    <text evidence="9">Lacks conserved residue(s) required for the propagation of feature annotation.</text>
</comment>
<evidence type="ECO:0000256" key="6">
    <source>
        <dbReference type="ARBA" id="ARBA00022842"/>
    </source>
</evidence>
<dbReference type="Proteomes" id="UP000006230">
    <property type="component" value="Unassembled WGS sequence"/>
</dbReference>
<feature type="binding site" evidence="9">
    <location>
        <position position="276"/>
    </location>
    <ligand>
        <name>K(+)</name>
        <dbReference type="ChEBI" id="CHEBI:29103"/>
    </ligand>
</feature>
<dbReference type="RefSeq" id="WP_007799048.1">
    <property type="nucleotide sequence ID" value="NZ_DS022276.1"/>
</dbReference>
<feature type="binding site" evidence="9">
    <location>
        <position position="280"/>
    </location>
    <ligand>
        <name>K(+)</name>
        <dbReference type="ChEBI" id="CHEBI:29103"/>
    </ligand>
</feature>
<reference evidence="11 12" key="1">
    <citation type="journal article" date="2010" name="J. Bacteriol.">
        <title>Genome sequences of Pelagibaca bermudensis HTCC2601T and Maritimibacter alkaliphilus HTCC2654T, the type strains of two marine Roseobacter genera.</title>
        <authorList>
            <person name="Thrash J.C."/>
            <person name="Cho J.C."/>
            <person name="Ferriera S."/>
            <person name="Johnson J."/>
            <person name="Vergin K.L."/>
            <person name="Giovannoni S.J."/>
        </authorList>
    </citation>
    <scope>NUCLEOTIDE SEQUENCE [LARGE SCALE GENOMIC DNA]</scope>
    <source>
        <strain evidence="12">DSM 26914 / JCM 13377 / KCTC 12554 / HTCC2601</strain>
    </source>
</reference>
<keyword evidence="5 9" id="KW-0067">ATP-binding</keyword>
<evidence type="ECO:0000256" key="3">
    <source>
        <dbReference type="ARBA" id="ARBA00022741"/>
    </source>
</evidence>
<dbReference type="eggNOG" id="COG0524">
    <property type="taxonomic scope" value="Bacteria"/>
</dbReference>
<name>Q0FT83_SALBH</name>
<feature type="domain" description="Carbohydrate kinase PfkB" evidence="10">
    <location>
        <begin position="2"/>
        <end position="283"/>
    </location>
</feature>
<dbReference type="GO" id="GO:0005737">
    <property type="term" value="C:cytoplasm"/>
    <property type="evidence" value="ECO:0007669"/>
    <property type="project" value="UniProtKB-SubCell"/>
</dbReference>
<dbReference type="OrthoDB" id="9792663at2"/>
<evidence type="ECO:0000256" key="9">
    <source>
        <dbReference type="HAMAP-Rule" id="MF_01987"/>
    </source>
</evidence>
<dbReference type="STRING" id="314265.R2601_20781"/>
<dbReference type="GO" id="GO:0019303">
    <property type="term" value="P:D-ribose catabolic process"/>
    <property type="evidence" value="ECO:0007669"/>
    <property type="project" value="UniProtKB-UniRule"/>
</dbReference>
<comment type="catalytic activity">
    <reaction evidence="9">
        <text>D-ribose + ATP = D-ribose 5-phosphate + ADP + H(+)</text>
        <dbReference type="Rhea" id="RHEA:13697"/>
        <dbReference type="ChEBI" id="CHEBI:15378"/>
        <dbReference type="ChEBI" id="CHEBI:30616"/>
        <dbReference type="ChEBI" id="CHEBI:47013"/>
        <dbReference type="ChEBI" id="CHEBI:78346"/>
        <dbReference type="ChEBI" id="CHEBI:456216"/>
        <dbReference type="EC" id="2.7.1.15"/>
    </reaction>
</comment>
<dbReference type="EMBL" id="AATQ01000007">
    <property type="protein sequence ID" value="EAU47286.1"/>
    <property type="molecule type" value="Genomic_DNA"/>
</dbReference>
<sequence length="296" mass="30224">MIVTFGSINADLIFDVETLPTAGQTLMAKSLHTEPGGKGANQALAAALGGAEVHMVGAVGKDGLADIALQGLRRAVDVSLVARLDAPTGCASIHRDLDGGNEIVVAGGANLAVSSDLVDDALLDRASVVLLQMENDPRETARLIRRCHERQTLSILNLAPAYRLDAEVLSLCGLVVVNEDEAEAMAGWLGCGKTAAALAEATGTGVLRTLGSDGAELAWRGEHVSVPAVPCKVQDTTAAGDCFVGTFAAALDRGLPLADAMHRAAVAASLTCARKGSQESMPTAADVDAHASLVSG</sequence>
<keyword evidence="12" id="KW-1185">Reference proteome</keyword>
<feature type="binding site" evidence="9">
    <location>
        <position position="237"/>
    </location>
    <ligand>
        <name>K(+)</name>
        <dbReference type="ChEBI" id="CHEBI:29103"/>
    </ligand>
</feature>
<dbReference type="InterPro" id="IPR029056">
    <property type="entry name" value="Ribokinase-like"/>
</dbReference>
<organism evidence="11 12">
    <name type="scientific">Salipiger bermudensis (strain DSM 26914 / JCM 13377 / KCTC 12554 / HTCC2601)</name>
    <name type="common">Pelagibaca bermudensis</name>
    <dbReference type="NCBI Taxonomy" id="314265"/>
    <lineage>
        <taxon>Bacteria</taxon>
        <taxon>Pseudomonadati</taxon>
        <taxon>Pseudomonadota</taxon>
        <taxon>Alphaproteobacteria</taxon>
        <taxon>Rhodobacterales</taxon>
        <taxon>Roseobacteraceae</taxon>
        <taxon>Salipiger</taxon>
    </lineage>
</organism>
<evidence type="ECO:0000259" key="10">
    <source>
        <dbReference type="Pfam" id="PF00294"/>
    </source>
</evidence>
<evidence type="ECO:0000256" key="8">
    <source>
        <dbReference type="ARBA" id="ARBA00023277"/>
    </source>
</evidence>
<comment type="function">
    <text evidence="9">Catalyzes the phosphorylation of ribose at O-5 in a reaction requiring ATP and magnesium. The resulting D-ribose-5-phosphate can then be used either for sythesis of nucleotides, histidine, and tryptophan, or as a component of the pentose phosphate pathway.</text>
</comment>
<dbReference type="GO" id="GO:0046872">
    <property type="term" value="F:metal ion binding"/>
    <property type="evidence" value="ECO:0007669"/>
    <property type="project" value="UniProtKB-KW"/>
</dbReference>
<feature type="binding site" evidence="9">
    <location>
        <position position="274"/>
    </location>
    <ligand>
        <name>K(+)</name>
        <dbReference type="ChEBI" id="CHEBI:29103"/>
    </ligand>
</feature>
<dbReference type="InterPro" id="IPR011877">
    <property type="entry name" value="Ribokinase"/>
</dbReference>
<keyword evidence="6 9" id="KW-0460">Magnesium</keyword>
<comment type="subunit">
    <text evidence="9">Homodimer.</text>
</comment>
<dbReference type="EC" id="2.7.1.15" evidence="9"/>
<keyword evidence="8 9" id="KW-0119">Carbohydrate metabolism</keyword>
<protein>
    <recommendedName>
        <fullName evidence="9">Ribokinase</fullName>
        <shortName evidence="9">RK</shortName>
        <ecNumber evidence="9">2.7.1.15</ecNumber>
    </recommendedName>
</protein>
<feature type="binding site" evidence="9">
    <location>
        <begin position="209"/>
        <end position="214"/>
    </location>
    <ligand>
        <name>ATP</name>
        <dbReference type="ChEBI" id="CHEBI:30616"/>
    </ligand>
</feature>
<proteinExistence type="inferred from homology"/>
<evidence type="ECO:0000313" key="12">
    <source>
        <dbReference type="Proteomes" id="UP000006230"/>
    </source>
</evidence>
<keyword evidence="9" id="KW-0963">Cytoplasm</keyword>
<evidence type="ECO:0000256" key="1">
    <source>
        <dbReference type="ARBA" id="ARBA00022679"/>
    </source>
</evidence>
<feature type="binding site" evidence="9">
    <location>
        <begin position="9"/>
        <end position="11"/>
    </location>
    <ligand>
        <name>substrate</name>
    </ligand>
</feature>
<dbReference type="PANTHER" id="PTHR10584:SF166">
    <property type="entry name" value="RIBOKINASE"/>
    <property type="match status" value="1"/>
</dbReference>
<dbReference type="UniPathway" id="UPA00916">
    <property type="reaction ID" value="UER00889"/>
</dbReference>
<comment type="similarity">
    <text evidence="9">Belongs to the carbohydrate kinase PfkB family. Ribokinase subfamily.</text>
</comment>
<keyword evidence="1 9" id="KW-0808">Transferase</keyword>
<evidence type="ECO:0000256" key="5">
    <source>
        <dbReference type="ARBA" id="ARBA00022840"/>
    </source>
</evidence>
<dbReference type="SUPFAM" id="SSF53613">
    <property type="entry name" value="Ribokinase-like"/>
    <property type="match status" value="1"/>
</dbReference>
<feature type="binding site" evidence="9">
    <location>
        <position position="271"/>
    </location>
    <ligand>
        <name>K(+)</name>
        <dbReference type="ChEBI" id="CHEBI:29103"/>
    </ligand>
</feature>
<dbReference type="CDD" id="cd01174">
    <property type="entry name" value="ribokinase"/>
    <property type="match status" value="1"/>
</dbReference>
<comment type="pathway">
    <text evidence="9">Carbohydrate metabolism; D-ribose degradation; D-ribose 5-phosphate from beta-D-ribopyranose: step 2/2.</text>
</comment>
<comment type="cofactor">
    <cofactor evidence="9">
        <name>Mg(2+)</name>
        <dbReference type="ChEBI" id="CHEBI:18420"/>
    </cofactor>
    <text evidence="9">Requires a divalent cation, most likely magnesium in vivo, as an electrophilic catalyst to aid phosphoryl group transfer. It is the chelate of the metal and the nucleotide that is the actual substrate.</text>
</comment>
<feature type="binding site" evidence="9">
    <location>
        <begin position="37"/>
        <end position="41"/>
    </location>
    <ligand>
        <name>substrate</name>
    </ligand>
</feature>
<feature type="active site" description="Proton acceptor" evidence="9">
    <location>
        <position position="241"/>
    </location>
</feature>
<feature type="binding site" evidence="9">
    <location>
        <position position="235"/>
    </location>
    <ligand>
        <name>K(+)</name>
        <dbReference type="ChEBI" id="CHEBI:29103"/>
    </ligand>
</feature>
<keyword evidence="3 9" id="KW-0547">Nucleotide-binding</keyword>
<dbReference type="InterPro" id="IPR011611">
    <property type="entry name" value="PfkB_dom"/>
</dbReference>
<evidence type="ECO:0000256" key="2">
    <source>
        <dbReference type="ARBA" id="ARBA00022723"/>
    </source>
</evidence>
<gene>
    <name evidence="9" type="primary">rbsK</name>
    <name evidence="11" type="ORF">R2601_20781</name>
</gene>
<dbReference type="PANTHER" id="PTHR10584">
    <property type="entry name" value="SUGAR KINASE"/>
    <property type="match status" value="1"/>
</dbReference>
<dbReference type="GO" id="GO:0005524">
    <property type="term" value="F:ATP binding"/>
    <property type="evidence" value="ECO:0007669"/>
    <property type="project" value="UniProtKB-UniRule"/>
</dbReference>
<evidence type="ECO:0000313" key="11">
    <source>
        <dbReference type="EMBL" id="EAU47286.1"/>
    </source>
</evidence>
<dbReference type="HAMAP" id="MF_01987">
    <property type="entry name" value="Ribokinase"/>
    <property type="match status" value="1"/>
</dbReference>
<feature type="binding site" evidence="9">
    <location>
        <begin position="240"/>
        <end position="241"/>
    </location>
    <ligand>
        <name>ATP</name>
        <dbReference type="ChEBI" id="CHEBI:30616"/>
    </ligand>
</feature>
<dbReference type="PRINTS" id="PR00990">
    <property type="entry name" value="RIBOKINASE"/>
</dbReference>
<dbReference type="AlphaFoldDB" id="Q0FT83"/>
<dbReference type="HOGENOM" id="CLU_027634_2_0_5"/>
<evidence type="ECO:0000256" key="7">
    <source>
        <dbReference type="ARBA" id="ARBA00022958"/>
    </source>
</evidence>
<feature type="binding site" evidence="9">
    <location>
        <position position="241"/>
    </location>
    <ligand>
        <name>substrate</name>
    </ligand>
</feature>
<dbReference type="GO" id="GO:0004747">
    <property type="term" value="F:ribokinase activity"/>
    <property type="evidence" value="ECO:0007669"/>
    <property type="project" value="UniProtKB-UniRule"/>
</dbReference>
<dbReference type="InterPro" id="IPR002139">
    <property type="entry name" value="Ribo/fructo_kinase"/>
</dbReference>
<keyword evidence="2 9" id="KW-0479">Metal-binding</keyword>
<accession>Q0FT83</accession>
<comment type="subcellular location">
    <subcellularLocation>
        <location evidence="9">Cytoplasm</location>
    </subcellularLocation>
</comment>
<feature type="binding site" evidence="9">
    <location>
        <position position="134"/>
    </location>
    <ligand>
        <name>substrate</name>
    </ligand>
</feature>
<keyword evidence="7 9" id="KW-0630">Potassium</keyword>
<comment type="caution">
    <text evidence="11">The sequence shown here is derived from an EMBL/GenBank/DDBJ whole genome shotgun (WGS) entry which is preliminary data.</text>
</comment>
<evidence type="ECO:0000256" key="4">
    <source>
        <dbReference type="ARBA" id="ARBA00022777"/>
    </source>
</evidence>
<dbReference type="Pfam" id="PF00294">
    <property type="entry name" value="PfkB"/>
    <property type="match status" value="1"/>
</dbReference>